<dbReference type="Proteomes" id="UP000295146">
    <property type="component" value="Unassembled WGS sequence"/>
</dbReference>
<evidence type="ECO:0000313" key="3">
    <source>
        <dbReference type="Proteomes" id="UP000295146"/>
    </source>
</evidence>
<keyword evidence="1" id="KW-1133">Transmembrane helix</keyword>
<gene>
    <name evidence="2" type="ORF">EV653_6425</name>
</gene>
<feature type="transmembrane region" description="Helical" evidence="1">
    <location>
        <begin position="12"/>
        <end position="35"/>
    </location>
</feature>
<dbReference type="OrthoDB" id="3829858at2"/>
<protein>
    <submittedName>
        <fullName evidence="2">Uncharacterized protein</fullName>
    </submittedName>
</protein>
<keyword evidence="1" id="KW-0812">Transmembrane</keyword>
<reference evidence="2 3" key="1">
    <citation type="submission" date="2019-03" db="EMBL/GenBank/DDBJ databases">
        <title>Genomic Encyclopedia of Type Strains, Phase III (KMG-III): the genomes of soil and plant-associated and newly described type strains.</title>
        <authorList>
            <person name="Whitman W."/>
        </authorList>
    </citation>
    <scope>NUCLEOTIDE SEQUENCE [LARGE SCALE GENOMIC DNA]</scope>
    <source>
        <strain evidence="2 3">VKM Ac-2573</strain>
    </source>
</reference>
<sequence>MTWPDGALGRALAALYLTAWPATLAGVVWTLILQWSGDDGWGGGALILFVAGVLTITGLSVVLRKRVPEKTNRLTKNMAGDQRAYHRLALGLELRGAWRVVRGEGGLTGG</sequence>
<keyword evidence="3" id="KW-1185">Reference proteome</keyword>
<comment type="caution">
    <text evidence="2">The sequence shown here is derived from an EMBL/GenBank/DDBJ whole genome shotgun (WGS) entry which is preliminary data.</text>
</comment>
<dbReference type="AlphaFoldDB" id="A0A4R8BYU9"/>
<proteinExistence type="predicted"/>
<keyword evidence="1" id="KW-0472">Membrane</keyword>
<accession>A0A4R8BYU9</accession>
<organism evidence="2 3">
    <name type="scientific">Kribbella pratensis</name>
    <dbReference type="NCBI Taxonomy" id="2512112"/>
    <lineage>
        <taxon>Bacteria</taxon>
        <taxon>Bacillati</taxon>
        <taxon>Actinomycetota</taxon>
        <taxon>Actinomycetes</taxon>
        <taxon>Propionibacteriales</taxon>
        <taxon>Kribbellaceae</taxon>
        <taxon>Kribbella</taxon>
    </lineage>
</organism>
<dbReference type="RefSeq" id="WP_134108300.1">
    <property type="nucleotide sequence ID" value="NZ_SODP01000003.1"/>
</dbReference>
<name>A0A4R8BYU9_9ACTN</name>
<dbReference type="EMBL" id="SODP01000003">
    <property type="protein sequence ID" value="TDW66397.1"/>
    <property type="molecule type" value="Genomic_DNA"/>
</dbReference>
<evidence type="ECO:0000256" key="1">
    <source>
        <dbReference type="SAM" id="Phobius"/>
    </source>
</evidence>
<evidence type="ECO:0000313" key="2">
    <source>
        <dbReference type="EMBL" id="TDW66397.1"/>
    </source>
</evidence>
<feature type="transmembrane region" description="Helical" evidence="1">
    <location>
        <begin position="41"/>
        <end position="63"/>
    </location>
</feature>